<gene>
    <name evidence="3" type="ORF">G3I46_01980</name>
</gene>
<keyword evidence="2" id="KW-0732">Signal</keyword>
<evidence type="ECO:0000256" key="2">
    <source>
        <dbReference type="SAM" id="SignalP"/>
    </source>
</evidence>
<feature type="signal peptide" evidence="2">
    <location>
        <begin position="1"/>
        <end position="31"/>
    </location>
</feature>
<evidence type="ECO:0000256" key="1">
    <source>
        <dbReference type="SAM" id="MobiDB-lite"/>
    </source>
</evidence>
<evidence type="ECO:0000313" key="4">
    <source>
        <dbReference type="Proteomes" id="UP000469545"/>
    </source>
</evidence>
<proteinExistence type="predicted"/>
<dbReference type="EMBL" id="JAAGMB010000038">
    <property type="protein sequence ID" value="NEB15295.1"/>
    <property type="molecule type" value="Genomic_DNA"/>
</dbReference>
<dbReference type="AlphaFoldDB" id="A0A6N9UCF5"/>
<organism evidence="3 4">
    <name type="scientific">Streptomyces coelicoflavus</name>
    <dbReference type="NCBI Taxonomy" id="285562"/>
    <lineage>
        <taxon>Bacteria</taxon>
        <taxon>Bacillati</taxon>
        <taxon>Actinomycetota</taxon>
        <taxon>Actinomycetes</taxon>
        <taxon>Kitasatosporales</taxon>
        <taxon>Streptomycetaceae</taxon>
        <taxon>Streptomyces</taxon>
    </lineage>
</organism>
<feature type="compositionally biased region" description="Low complexity" evidence="1">
    <location>
        <begin position="49"/>
        <end position="63"/>
    </location>
</feature>
<feature type="chain" id="PRO_5026783457" evidence="2">
    <location>
        <begin position="32"/>
        <end position="63"/>
    </location>
</feature>
<keyword evidence="4" id="KW-1185">Reference proteome</keyword>
<evidence type="ECO:0000313" key="3">
    <source>
        <dbReference type="EMBL" id="NEB15295.1"/>
    </source>
</evidence>
<reference evidence="3 4" key="1">
    <citation type="submission" date="2020-01" db="EMBL/GenBank/DDBJ databases">
        <title>Insect and environment-associated Actinomycetes.</title>
        <authorList>
            <person name="Currrie C."/>
            <person name="Chevrette M."/>
            <person name="Carlson C."/>
            <person name="Stubbendieck R."/>
            <person name="Wendt-Pienkowski E."/>
        </authorList>
    </citation>
    <scope>NUCLEOTIDE SEQUENCE [LARGE SCALE GENOMIC DNA]</scope>
    <source>
        <strain evidence="3 4">SID14172</strain>
    </source>
</reference>
<dbReference type="Proteomes" id="UP000469545">
    <property type="component" value="Unassembled WGS sequence"/>
</dbReference>
<sequence>MPVRTRTAERYARALAAAVAAVAGLLLAANAAPVDTEPPSSSPAPMSGTAPAPTPDDLAAVTP</sequence>
<accession>A0A6N9UCF5</accession>
<protein>
    <submittedName>
        <fullName evidence="3">Uncharacterized protein</fullName>
    </submittedName>
</protein>
<dbReference type="RefSeq" id="WP_087790200.1">
    <property type="nucleotide sequence ID" value="NZ_JAAGMB010000038.1"/>
</dbReference>
<name>A0A6N9UCF5_9ACTN</name>
<feature type="region of interest" description="Disordered" evidence="1">
    <location>
        <begin position="33"/>
        <end position="63"/>
    </location>
</feature>
<comment type="caution">
    <text evidence="3">The sequence shown here is derived from an EMBL/GenBank/DDBJ whole genome shotgun (WGS) entry which is preliminary data.</text>
</comment>